<proteinExistence type="predicted"/>
<protein>
    <submittedName>
        <fullName evidence="10">Uncharacterized protein</fullName>
    </submittedName>
</protein>
<dbReference type="InterPro" id="IPR001680">
    <property type="entry name" value="WD40_rpt"/>
</dbReference>
<dbReference type="GO" id="GO:0030991">
    <property type="term" value="C:intraciliary transport particle A"/>
    <property type="evidence" value="ECO:0007669"/>
    <property type="project" value="TreeGrafter"/>
</dbReference>
<dbReference type="SUPFAM" id="SSF50998">
    <property type="entry name" value="Quinoprotein alcohol dehydrogenase-like"/>
    <property type="match status" value="1"/>
</dbReference>
<evidence type="ECO:0000259" key="7">
    <source>
        <dbReference type="Pfam" id="PF15911"/>
    </source>
</evidence>
<keyword evidence="6" id="KW-0966">Cell projection</keyword>
<dbReference type="Pfam" id="PF24762">
    <property type="entry name" value="TPR_IF140-IFT172"/>
    <property type="match status" value="1"/>
</dbReference>
<dbReference type="InterPro" id="IPR011047">
    <property type="entry name" value="Quinoprotein_ADH-like_sf"/>
</dbReference>
<dbReference type="PANTHER" id="PTHR14920:SF0">
    <property type="entry name" value="WD REPEAT DOMAIN 19"/>
    <property type="match status" value="1"/>
</dbReference>
<dbReference type="InterPro" id="IPR057855">
    <property type="entry name" value="Beta-prop_WDR19_1st"/>
</dbReference>
<dbReference type="GO" id="GO:0005929">
    <property type="term" value="C:cilium"/>
    <property type="evidence" value="ECO:0007669"/>
    <property type="project" value="UniProtKB-SubCell"/>
</dbReference>
<dbReference type="GO" id="GO:0035721">
    <property type="term" value="P:intraciliary retrograde transport"/>
    <property type="evidence" value="ECO:0007669"/>
    <property type="project" value="InterPro"/>
</dbReference>
<evidence type="ECO:0000256" key="3">
    <source>
        <dbReference type="ARBA" id="ARBA00022737"/>
    </source>
</evidence>
<dbReference type="InterPro" id="IPR056168">
    <property type="entry name" value="TPR_IF140/IFT172/WDR19"/>
</dbReference>
<keyword evidence="2" id="KW-0853">WD repeat</keyword>
<dbReference type="Pfam" id="PF23389">
    <property type="entry name" value="Beta-prop_WDR19_1st"/>
    <property type="match status" value="1"/>
</dbReference>
<keyword evidence="4" id="KW-0802">TPR repeat</keyword>
<dbReference type="Proteomes" id="UP001055712">
    <property type="component" value="Unassembled WGS sequence"/>
</dbReference>
<evidence type="ECO:0000313" key="10">
    <source>
        <dbReference type="EMBL" id="KAI3438942.1"/>
    </source>
</evidence>
<reference evidence="10" key="1">
    <citation type="journal article" date="2019" name="Plant J.">
        <title>Chlorella vulgaris genome assembly and annotation reveals the molecular basis for metabolic acclimation to high light conditions.</title>
        <authorList>
            <person name="Cecchin M."/>
            <person name="Marcolungo L."/>
            <person name="Rossato M."/>
            <person name="Girolomoni L."/>
            <person name="Cosentino E."/>
            <person name="Cuine S."/>
            <person name="Li-Beisson Y."/>
            <person name="Delledonne M."/>
            <person name="Ballottari M."/>
        </authorList>
    </citation>
    <scope>NUCLEOTIDE SEQUENCE</scope>
    <source>
        <strain evidence="10">211/11P</strain>
    </source>
</reference>
<comment type="caution">
    <text evidence="10">The sequence shown here is derived from an EMBL/GenBank/DDBJ whole genome shotgun (WGS) entry which is preliminary data.</text>
</comment>
<feature type="domain" description="WDR19 first beta-propeller" evidence="8">
    <location>
        <begin position="19"/>
        <end position="383"/>
    </location>
</feature>
<dbReference type="SUPFAM" id="SSF50978">
    <property type="entry name" value="WD40 repeat-like"/>
    <property type="match status" value="1"/>
</dbReference>
<evidence type="ECO:0000259" key="8">
    <source>
        <dbReference type="Pfam" id="PF23389"/>
    </source>
</evidence>
<evidence type="ECO:0000256" key="1">
    <source>
        <dbReference type="ARBA" id="ARBA00004138"/>
    </source>
</evidence>
<feature type="domain" description="IF140/IFT172/WDR19 TPR" evidence="9">
    <location>
        <begin position="956"/>
        <end position="1177"/>
    </location>
</feature>
<accession>A0A9D4U060</accession>
<evidence type="ECO:0000259" key="9">
    <source>
        <dbReference type="Pfam" id="PF24762"/>
    </source>
</evidence>
<dbReference type="InterPro" id="IPR040379">
    <property type="entry name" value="WDR19/dyf-2"/>
</dbReference>
<gene>
    <name evidence="10" type="ORF">D9Q98_001356</name>
</gene>
<dbReference type="InterPro" id="IPR039468">
    <property type="entry name" value="WDR19_WD40_rpt"/>
</dbReference>
<evidence type="ECO:0000256" key="2">
    <source>
        <dbReference type="ARBA" id="ARBA00022574"/>
    </source>
</evidence>
<feature type="domain" description="WDR19 WD40 repeat" evidence="7">
    <location>
        <begin position="433"/>
        <end position="691"/>
    </location>
</feature>
<keyword evidence="5" id="KW-0969">Cilium</keyword>
<dbReference type="InterPro" id="IPR015943">
    <property type="entry name" value="WD40/YVTN_repeat-like_dom_sf"/>
</dbReference>
<keyword evidence="3" id="KW-0677">Repeat</keyword>
<dbReference type="EMBL" id="SIDB01000001">
    <property type="protein sequence ID" value="KAI3438942.1"/>
    <property type="molecule type" value="Genomic_DNA"/>
</dbReference>
<evidence type="ECO:0000256" key="6">
    <source>
        <dbReference type="ARBA" id="ARBA00023273"/>
    </source>
</evidence>
<evidence type="ECO:0000256" key="4">
    <source>
        <dbReference type="ARBA" id="ARBA00022803"/>
    </source>
</evidence>
<reference evidence="10" key="2">
    <citation type="submission" date="2020-11" db="EMBL/GenBank/DDBJ databases">
        <authorList>
            <person name="Cecchin M."/>
            <person name="Marcolungo L."/>
            <person name="Rossato M."/>
            <person name="Girolomoni L."/>
            <person name="Cosentino E."/>
            <person name="Cuine S."/>
            <person name="Li-Beisson Y."/>
            <person name="Delledonne M."/>
            <person name="Ballottari M."/>
        </authorList>
    </citation>
    <scope>NUCLEOTIDE SEQUENCE</scope>
    <source>
        <strain evidence="10">211/11P</strain>
        <tissue evidence="10">Whole cell</tissue>
    </source>
</reference>
<dbReference type="Gene3D" id="2.130.10.10">
    <property type="entry name" value="YVTN repeat-like/Quinoprotein amine dehydrogenase"/>
    <property type="match status" value="2"/>
</dbReference>
<evidence type="ECO:0000313" key="11">
    <source>
        <dbReference type="Proteomes" id="UP001055712"/>
    </source>
</evidence>
<dbReference type="InterPro" id="IPR036322">
    <property type="entry name" value="WD40_repeat_dom_sf"/>
</dbReference>
<comment type="subcellular location">
    <subcellularLocation>
        <location evidence="1">Cell projection</location>
        <location evidence="1">Cilium</location>
    </subcellularLocation>
</comment>
<organism evidence="10 11">
    <name type="scientific">Chlorella vulgaris</name>
    <name type="common">Green alga</name>
    <dbReference type="NCBI Taxonomy" id="3077"/>
    <lineage>
        <taxon>Eukaryota</taxon>
        <taxon>Viridiplantae</taxon>
        <taxon>Chlorophyta</taxon>
        <taxon>core chlorophytes</taxon>
        <taxon>Trebouxiophyceae</taxon>
        <taxon>Chlorellales</taxon>
        <taxon>Chlorellaceae</taxon>
        <taxon>Chlorella clade</taxon>
        <taxon>Chlorella</taxon>
    </lineage>
</organism>
<name>A0A9D4U060_CHLVU</name>
<dbReference type="GO" id="GO:0060271">
    <property type="term" value="P:cilium assembly"/>
    <property type="evidence" value="ECO:0007669"/>
    <property type="project" value="TreeGrafter"/>
</dbReference>
<keyword evidence="11" id="KW-1185">Reference proteome</keyword>
<sequence length="1447" mass="151700">MRPTQTFTSELLGPQGASLFSWRPSGDLLAAASSRKKKVVVFDAAGEVAASLTVPDPEYQYDETQESPVVALSWHPSGSHLAILPRGQPFAMVWSASGELARLDSGVKPAEVTALIWNPDSLQLALGTVKGTAIMHDVSTRAATPLQLNRSTKAISCIAWSPVAAPAGLLALGCKGGALLLVRAADGCVVRSIQMKAAVSQLQFCDPEAAADGQVRPATATATACSLLAANLGGRAVGIWQLPQALAADSGGFELAFRDAYGDLQHYAWLSRRLLVAGFSSGQLVAVALSTGTQPGVGIGTELFSSRSLHQAVSSLSWCAATGALAAAGGGQVALLQCVVGGGLEAPTVQQDGGVMELEANQRLASIQLSACGRLITLGTASGRLLQLRATPHLLHGTCGNRLAYINRAASLSQALLLDAAGLQPGRQRHSQGATAVALQLPVEPEHLSLGPTHLAAAHGSKVWLQALQPDPSTGLLPAPTEVEFPAPIHWLRVSSACLLLLCEGGRVFVQLGPAGGGGEVVELRGDDGNVFSAACAALTEHCVVVGLPSGTLASYRCSDAALISEFHHTGSGITCVHPSPDGSLLLFQDGDGGVFLHHTTKGHLMPLPDYHGELSAAVWDCRDHELLLAVNDSGTAYVFRHIPQSVQGPGVKLVGTQPDVKGAVPLLLVSGTATWHLLNGSLDTQLLATHQHLAAPTADAAVALSRSSSFKPRPSTASGWGSIGAAAGGEGHPGIAMTRKEQLAAQCQQALALCHFETALTAAKALGDPQTLKELALAALQFLELRVAVAAYEEMAAAGDEEAQASLAQLQPLLEEQDEAIVTGRIIAFVGGDLDRAEELLLDSSRPAAAIQMRSQLGHWERALELAEALEPHAVGSLALLRAQALESDGQAEAALATYQQALEAPDLVTGGSAAAVQRHTECRGGMARCTILLGDVERGVELAAGGGNEQLLLQCAALLETAQQPREAGQLYSQAGLHERAARLFLSCREFASLDGVMTQHGGSPELWFKYAAVKEDLGSYRDAVRAYEQAGDVPGAVRVLLERLEDPEAAAELARQAGSTDSRLAVARFCERSGQLELAMQQYCLAGNCPAAFLVAQRNACMAAFANLARQQRSVEAAELASTHYELDRQLAVAGELAVLAGKHAGGDSIAAAIKLVGEVQDPAVSALVLEQLQAVDGAGPHLLDLHLVLGNVEQACAVAVACAEREQANGNYKVARDQLLRVCLELQQRGATASPPLLVSLHLLHCYLLVRQLVRQGDHSGAARLLLVVAGRIQAFPKHIVPILTSTVIECHRAALHGPAQRWAAVLLEQYPDQVAATYSKKIEAIAKQPAWTTEQEAPEPTGDCLFCGAAGPETSLQCTACQRALPFCAASGKRMLLGDWSECQSCHFPCRGRDMSHLASVEGVCPLCEAAVEVNDVRRIFDPFAHCRRTVFAGLLSGSPKN</sequence>
<dbReference type="SMART" id="SM00320">
    <property type="entry name" value="WD40"/>
    <property type="match status" value="5"/>
</dbReference>
<dbReference type="PANTHER" id="PTHR14920">
    <property type="entry name" value="OSMOTIC AVOIDANCE ABNORMAL PROTEIN 1/WD REPEAT MEMBRANE PROTEIN"/>
    <property type="match status" value="1"/>
</dbReference>
<dbReference type="OrthoDB" id="509619at2759"/>
<dbReference type="Pfam" id="PF15911">
    <property type="entry name" value="Beta-prop_WDR19_2nd"/>
    <property type="match status" value="1"/>
</dbReference>
<dbReference type="Gene3D" id="1.25.40.470">
    <property type="match status" value="2"/>
</dbReference>
<evidence type="ECO:0000256" key="5">
    <source>
        <dbReference type="ARBA" id="ARBA00023069"/>
    </source>
</evidence>